<evidence type="ECO:0000256" key="7">
    <source>
        <dbReference type="ARBA" id="ARBA00023136"/>
    </source>
</evidence>
<keyword evidence="5 8" id="KW-0812">Transmembrane</keyword>
<comment type="subcellular location">
    <subcellularLocation>
        <location evidence="1">Membrane</location>
        <topology evidence="1">Multi-pass membrane protein</topology>
    </subcellularLocation>
</comment>
<evidence type="ECO:0000256" key="2">
    <source>
        <dbReference type="ARBA" id="ARBA00007998"/>
    </source>
</evidence>
<keyword evidence="10" id="KW-1185">Reference proteome</keyword>
<keyword evidence="6 8" id="KW-1133">Transmembrane helix</keyword>
<feature type="transmembrane region" description="Helical" evidence="8">
    <location>
        <begin position="12"/>
        <end position="35"/>
    </location>
</feature>
<protein>
    <submittedName>
        <fullName evidence="9">Endospore germination permease</fullName>
    </submittedName>
</protein>
<evidence type="ECO:0000256" key="6">
    <source>
        <dbReference type="ARBA" id="ARBA00022989"/>
    </source>
</evidence>
<feature type="transmembrane region" description="Helical" evidence="8">
    <location>
        <begin position="330"/>
        <end position="353"/>
    </location>
</feature>
<feature type="transmembrane region" description="Helical" evidence="8">
    <location>
        <begin position="113"/>
        <end position="135"/>
    </location>
</feature>
<feature type="transmembrane region" description="Helical" evidence="8">
    <location>
        <begin position="41"/>
        <end position="61"/>
    </location>
</feature>
<gene>
    <name evidence="9" type="ORF">I5776_17055</name>
</gene>
<dbReference type="PANTHER" id="PTHR34975">
    <property type="entry name" value="SPORE GERMINATION PROTEIN A2"/>
    <property type="match status" value="1"/>
</dbReference>
<feature type="transmembrane region" description="Helical" evidence="8">
    <location>
        <begin position="81"/>
        <end position="101"/>
    </location>
</feature>
<name>A0ABX7DZ16_9BACI</name>
<reference evidence="9 10" key="1">
    <citation type="submission" date="2020-11" db="EMBL/GenBank/DDBJ databases">
        <title>Taxonomic evaluation of the Bacillus sporothermodurans group of bacteria based on whole genome sequences.</title>
        <authorList>
            <person name="Fiedler G."/>
            <person name="Herbstmann A.-D."/>
            <person name="Doll E."/>
            <person name="Wenning M."/>
            <person name="Brinks E."/>
            <person name="Kabisch J."/>
            <person name="Breitenwieser F."/>
            <person name="Lappann M."/>
            <person name="Boehnlein C."/>
            <person name="Franz C."/>
        </authorList>
    </citation>
    <scope>NUCLEOTIDE SEQUENCE [LARGE SCALE GENOMIC DNA]</scope>
    <source>
        <strain evidence="9 10">JCM 19841</strain>
    </source>
</reference>
<organism evidence="9 10">
    <name type="scientific">Heyndrickxia vini</name>
    <dbReference type="NCBI Taxonomy" id="1476025"/>
    <lineage>
        <taxon>Bacteria</taxon>
        <taxon>Bacillati</taxon>
        <taxon>Bacillota</taxon>
        <taxon>Bacilli</taxon>
        <taxon>Bacillales</taxon>
        <taxon>Bacillaceae</taxon>
        <taxon>Heyndrickxia</taxon>
    </lineage>
</organism>
<keyword evidence="4" id="KW-0309">Germination</keyword>
<keyword evidence="7 8" id="KW-0472">Membrane</keyword>
<feature type="transmembrane region" description="Helical" evidence="8">
    <location>
        <begin position="187"/>
        <end position="207"/>
    </location>
</feature>
<feature type="transmembrane region" description="Helical" evidence="8">
    <location>
        <begin position="304"/>
        <end position="324"/>
    </location>
</feature>
<evidence type="ECO:0000313" key="10">
    <source>
        <dbReference type="Proteomes" id="UP000595691"/>
    </source>
</evidence>
<evidence type="ECO:0000256" key="3">
    <source>
        <dbReference type="ARBA" id="ARBA00022448"/>
    </source>
</evidence>
<feature type="transmembrane region" description="Helical" evidence="8">
    <location>
        <begin position="147"/>
        <end position="167"/>
    </location>
</feature>
<evidence type="ECO:0000256" key="1">
    <source>
        <dbReference type="ARBA" id="ARBA00004141"/>
    </source>
</evidence>
<feature type="transmembrane region" description="Helical" evidence="8">
    <location>
        <begin position="271"/>
        <end position="297"/>
    </location>
</feature>
<dbReference type="RefSeq" id="WP_202777531.1">
    <property type="nucleotide sequence ID" value="NZ_CP065425.1"/>
</dbReference>
<dbReference type="InterPro" id="IPR004761">
    <property type="entry name" value="Spore_GerAB"/>
</dbReference>
<dbReference type="Proteomes" id="UP000595691">
    <property type="component" value="Chromosome"/>
</dbReference>
<evidence type="ECO:0000256" key="4">
    <source>
        <dbReference type="ARBA" id="ARBA00022544"/>
    </source>
</evidence>
<dbReference type="Pfam" id="PF03845">
    <property type="entry name" value="Spore_permease"/>
    <property type="match status" value="1"/>
</dbReference>
<evidence type="ECO:0000256" key="8">
    <source>
        <dbReference type="SAM" id="Phobius"/>
    </source>
</evidence>
<sequence length="367" mass="41933">MPGKIRISSIQMAVVMYPTIIATGIINLPLLTGYVSRKDSWISPIWATLIGFISVIVAYQLNKKFPEKTFIQYTEDILGRFFGKITIFFYLLFFLHFNGIVIREYTDFVWGTFFNQTPALLITAILLLFCAYAVHGGLEVIVRMGQIFFPLFTIPLFFFLFILLISMEPHNIVPIMENGIVPSLKGSFILSSWFSEMFLIAFFLPYLKKGERGLKWGMYTTIAITITLIMVNLVVLLVLGAYSYYALNPLLTAVRYISLGEFFEHVEAGLLAIWILGTFVKVTVLYHIVTQVASGFLNLKDDKVLIFPLGFLQLIMCFWVSKSFQELSSFFMNILPSYFITFLIVVPSLLLLISTVKNKLQKKKTFS</sequence>
<accession>A0ABX7DZ16</accession>
<dbReference type="EMBL" id="CP065425">
    <property type="protein sequence ID" value="QQZ08723.1"/>
    <property type="molecule type" value="Genomic_DNA"/>
</dbReference>
<evidence type="ECO:0000256" key="5">
    <source>
        <dbReference type="ARBA" id="ARBA00022692"/>
    </source>
</evidence>
<evidence type="ECO:0000313" key="9">
    <source>
        <dbReference type="EMBL" id="QQZ08723.1"/>
    </source>
</evidence>
<dbReference type="Gene3D" id="1.20.1740.10">
    <property type="entry name" value="Amino acid/polyamine transporter I"/>
    <property type="match status" value="1"/>
</dbReference>
<dbReference type="PANTHER" id="PTHR34975:SF2">
    <property type="entry name" value="SPORE GERMINATION PROTEIN A2"/>
    <property type="match status" value="1"/>
</dbReference>
<comment type="similarity">
    <text evidence="2">Belongs to the amino acid-polyamine-organocation (APC) superfamily. Spore germination protein (SGP) (TC 2.A.3.9) family.</text>
</comment>
<feature type="transmembrane region" description="Helical" evidence="8">
    <location>
        <begin position="219"/>
        <end position="245"/>
    </location>
</feature>
<keyword evidence="3" id="KW-0813">Transport</keyword>
<dbReference type="NCBIfam" id="TIGR00912">
    <property type="entry name" value="2A0309"/>
    <property type="match status" value="1"/>
</dbReference>
<proteinExistence type="inferred from homology"/>